<dbReference type="AlphaFoldDB" id="A0A1F5Z909"/>
<evidence type="ECO:0000313" key="1">
    <source>
        <dbReference type="EMBL" id="OGG08814.1"/>
    </source>
</evidence>
<evidence type="ECO:0000313" key="2">
    <source>
        <dbReference type="Proteomes" id="UP000176854"/>
    </source>
</evidence>
<organism evidence="1 2">
    <name type="scientific">Candidatus Gottesmanbacteria bacterium RBG_16_43_7</name>
    <dbReference type="NCBI Taxonomy" id="1798373"/>
    <lineage>
        <taxon>Bacteria</taxon>
        <taxon>Candidatus Gottesmaniibacteriota</taxon>
    </lineage>
</organism>
<proteinExistence type="predicted"/>
<gene>
    <name evidence="1" type="ORF">A2154_01090</name>
</gene>
<name>A0A1F5Z909_9BACT</name>
<accession>A0A1F5Z909</accession>
<comment type="caution">
    <text evidence="1">The sequence shown here is derived from an EMBL/GenBank/DDBJ whole genome shotgun (WGS) entry which is preliminary data.</text>
</comment>
<reference evidence="1 2" key="1">
    <citation type="journal article" date="2016" name="Nat. Commun.">
        <title>Thousands of microbial genomes shed light on interconnected biogeochemical processes in an aquifer system.</title>
        <authorList>
            <person name="Anantharaman K."/>
            <person name="Brown C.T."/>
            <person name="Hug L.A."/>
            <person name="Sharon I."/>
            <person name="Castelle C.J."/>
            <person name="Probst A.J."/>
            <person name="Thomas B.C."/>
            <person name="Singh A."/>
            <person name="Wilkins M.J."/>
            <person name="Karaoz U."/>
            <person name="Brodie E.L."/>
            <person name="Williams K.H."/>
            <person name="Hubbard S.S."/>
            <person name="Banfield J.F."/>
        </authorList>
    </citation>
    <scope>NUCLEOTIDE SEQUENCE [LARGE SCALE GENOMIC DNA]</scope>
</reference>
<dbReference type="EMBL" id="MFJC01000045">
    <property type="protein sequence ID" value="OGG08814.1"/>
    <property type="molecule type" value="Genomic_DNA"/>
</dbReference>
<dbReference type="Proteomes" id="UP000176854">
    <property type="component" value="Unassembled WGS sequence"/>
</dbReference>
<protein>
    <submittedName>
        <fullName evidence="1">Uncharacterized protein</fullName>
    </submittedName>
</protein>
<sequence length="87" mass="9914">MDEKFPDNYSKKLPQHVTVSPNGERKAQICKSGEVKDIFVDVGLWYGSCPVCKETFVYMTGKNQWIVESEFENALQEKPPELSAITE</sequence>